<feature type="region of interest" description="Disordered" evidence="1">
    <location>
        <begin position="44"/>
        <end position="68"/>
    </location>
</feature>
<evidence type="ECO:0000313" key="2">
    <source>
        <dbReference type="EMBL" id="GFX90812.1"/>
    </source>
</evidence>
<sequence>MYAAQQKKRLSTPVLEDWVYLIGCHNFFSSCWWRWRSNTSLRFPGDSEHYKGGEKTENHPRNDDIQKI</sequence>
<evidence type="ECO:0000256" key="1">
    <source>
        <dbReference type="SAM" id="MobiDB-lite"/>
    </source>
</evidence>
<evidence type="ECO:0000313" key="3">
    <source>
        <dbReference type="Proteomes" id="UP000887159"/>
    </source>
</evidence>
<dbReference type="AlphaFoldDB" id="A0A8X6V0K0"/>
<reference evidence="2" key="1">
    <citation type="submission" date="2020-08" db="EMBL/GenBank/DDBJ databases">
        <title>Multicomponent nature underlies the extraordinary mechanical properties of spider dragline silk.</title>
        <authorList>
            <person name="Kono N."/>
            <person name="Nakamura H."/>
            <person name="Mori M."/>
            <person name="Yoshida Y."/>
            <person name="Ohtoshi R."/>
            <person name="Malay A.D."/>
            <person name="Moran D.A.P."/>
            <person name="Tomita M."/>
            <person name="Numata K."/>
            <person name="Arakawa K."/>
        </authorList>
    </citation>
    <scope>NUCLEOTIDE SEQUENCE</scope>
</reference>
<comment type="caution">
    <text evidence="2">The sequence shown here is derived from an EMBL/GenBank/DDBJ whole genome shotgun (WGS) entry which is preliminary data.</text>
</comment>
<dbReference type="Proteomes" id="UP000887159">
    <property type="component" value="Unassembled WGS sequence"/>
</dbReference>
<feature type="compositionally biased region" description="Basic and acidic residues" evidence="1">
    <location>
        <begin position="45"/>
        <end position="68"/>
    </location>
</feature>
<proteinExistence type="predicted"/>
<protein>
    <submittedName>
        <fullName evidence="2">Uncharacterized protein</fullName>
    </submittedName>
</protein>
<accession>A0A8X6V0K0</accession>
<gene>
    <name evidence="2" type="ORF">TNCV_3166431</name>
</gene>
<dbReference type="EMBL" id="BMAU01021105">
    <property type="protein sequence ID" value="GFX90812.1"/>
    <property type="molecule type" value="Genomic_DNA"/>
</dbReference>
<name>A0A8X6V0K0_TRICX</name>
<keyword evidence="3" id="KW-1185">Reference proteome</keyword>
<dbReference type="PROSITE" id="PS51257">
    <property type="entry name" value="PROKAR_LIPOPROTEIN"/>
    <property type="match status" value="1"/>
</dbReference>
<organism evidence="2 3">
    <name type="scientific">Trichonephila clavipes</name>
    <name type="common">Golden silk orbweaver</name>
    <name type="synonym">Nephila clavipes</name>
    <dbReference type="NCBI Taxonomy" id="2585209"/>
    <lineage>
        <taxon>Eukaryota</taxon>
        <taxon>Metazoa</taxon>
        <taxon>Ecdysozoa</taxon>
        <taxon>Arthropoda</taxon>
        <taxon>Chelicerata</taxon>
        <taxon>Arachnida</taxon>
        <taxon>Araneae</taxon>
        <taxon>Araneomorphae</taxon>
        <taxon>Entelegynae</taxon>
        <taxon>Araneoidea</taxon>
        <taxon>Nephilidae</taxon>
        <taxon>Trichonephila</taxon>
    </lineage>
</organism>